<dbReference type="SUPFAM" id="SSF47336">
    <property type="entry name" value="ACP-like"/>
    <property type="match status" value="1"/>
</dbReference>
<dbReference type="InterPro" id="IPR045851">
    <property type="entry name" value="AMP-bd_C_sf"/>
</dbReference>
<dbReference type="SMART" id="SM00823">
    <property type="entry name" value="PKS_PP"/>
    <property type="match status" value="1"/>
</dbReference>
<dbReference type="SUPFAM" id="SSF52777">
    <property type="entry name" value="CoA-dependent acyltransferases"/>
    <property type="match status" value="2"/>
</dbReference>
<sequence length="1072" mass="115796">MSDTSGFRLSPQQARLWSHLAPTPSASARARAVLMLEGPMDASRLERAVRGLISQHEILRTSYRRLAGTGAAVQVPGDVPATVLEVLDWSALPAAEAQARLESLLSAEASPEEAPAPFKRVVLGTERQALVVDLPAPSMDRQSLLLLARELGAALEGAGAADAEPPPQYADVAEVFHQLLESEETSDGRRYWKSRDLSGATGTTLSTRRPGAGGSWTRPGRQSLALSARTASALEALAGRLGARVADVVLAGWMVLLARMGGLDEACVAVRYDGRTFEGLDVALGLFERWLPMRAPSNARVRFEEWVREVARECREAEAWQDYFEASAFLPGATPGAAPPPLSFSFAEATRPAPVQAGGLEVSITHVESRTERAELALTLVRGEPGASSLELEHDASAYTSSEATRLLERLEALLSEAAASPERALEALPWVSAQELRALAGFNATARDYDTDGTLPARFDARARATPDAVAVAFEDDSLSFSALAERANRMAWHLRAKGVGPEVRVAVCLERSVEQFVVLLAILKAGGAFVPLDPTYPRERLAYVIQQSGAPLVITRSHLRRAVLPEGTHTFVCLDEASEAIAASPAHAPEVTLAPENVAYVIFTSGSTGRPKGVMIPHRSALNLAATLRDTVYQGRGPGLRVSVNAPLVFDASVKQWLQLLNGHSLHIVPEEVRPDAERMRAWVQRHAVDVLDCTPSLLVPMLARGLGREPDFSPLMVLVGGEAIDARTWAELAARPATRFVNMYGPTECTVNATTCPISDSAEPSIGGPLGNVRVHVLDAGLRPVPLGVPGELFIGGAGVGRGYDGRPELTAERFVPDPFSPVPGARLYRTGDVGRYREDGRIEFSGRADFQVKVRGYRIEPGEIESLMRAHPEVAEAVVLVREGEARLVGYFVPRSGGADAELAAQLRGFLREKLPEYMLPSVLVPLARMPLTRNGKVDRGALPDPAAVQRDAAPYEAPTSELEQRIASIWQEALKVERVGLHGNFFDLGGHSLLMVQVHEKLSAAFGRRFSMVELFQHPTVASLAKYIAQQSSPDDAKQQARDERARKQHQAMQQQALKAKAGRGKR</sequence>
<dbReference type="InterPro" id="IPR009081">
    <property type="entry name" value="PP-bd_ACP"/>
</dbReference>
<dbReference type="InterPro" id="IPR023213">
    <property type="entry name" value="CAT-like_dom_sf"/>
</dbReference>
<dbReference type="AlphaFoldDB" id="A0A848LEJ9"/>
<dbReference type="PROSITE" id="PS50075">
    <property type="entry name" value="CARRIER"/>
    <property type="match status" value="1"/>
</dbReference>
<dbReference type="Gene3D" id="3.30.559.30">
    <property type="entry name" value="Nonribosomal peptide synthetase, condensation domain"/>
    <property type="match status" value="1"/>
</dbReference>
<dbReference type="Gene3D" id="3.30.559.10">
    <property type="entry name" value="Chloramphenicol acetyltransferase-like domain"/>
    <property type="match status" value="1"/>
</dbReference>
<dbReference type="GO" id="GO:0005737">
    <property type="term" value="C:cytoplasm"/>
    <property type="evidence" value="ECO:0007669"/>
    <property type="project" value="TreeGrafter"/>
</dbReference>
<dbReference type="PROSITE" id="PS00455">
    <property type="entry name" value="AMP_BINDING"/>
    <property type="match status" value="1"/>
</dbReference>
<dbReference type="NCBIfam" id="TIGR01733">
    <property type="entry name" value="AA-adenyl-dom"/>
    <property type="match status" value="1"/>
</dbReference>
<dbReference type="FunFam" id="1.10.1200.10:FF:000016">
    <property type="entry name" value="Non-ribosomal peptide synthase"/>
    <property type="match status" value="1"/>
</dbReference>
<dbReference type="PANTHER" id="PTHR45527">
    <property type="entry name" value="NONRIBOSOMAL PEPTIDE SYNTHETASE"/>
    <property type="match status" value="1"/>
</dbReference>
<dbReference type="Gene3D" id="3.30.300.30">
    <property type="match status" value="1"/>
</dbReference>
<dbReference type="FunFam" id="2.30.38.10:FF:000001">
    <property type="entry name" value="Non-ribosomal peptide synthetase PvdI"/>
    <property type="match status" value="1"/>
</dbReference>
<evidence type="ECO:0000313" key="5">
    <source>
        <dbReference type="EMBL" id="NMO13898.1"/>
    </source>
</evidence>
<evidence type="ECO:0000313" key="6">
    <source>
        <dbReference type="Proteomes" id="UP000518300"/>
    </source>
</evidence>
<dbReference type="RefSeq" id="WP_169343175.1">
    <property type="nucleotide sequence ID" value="NZ_JABBJJ010000009.1"/>
</dbReference>
<dbReference type="FunFam" id="3.40.50.980:FF:000001">
    <property type="entry name" value="Non-ribosomal peptide synthetase"/>
    <property type="match status" value="1"/>
</dbReference>
<dbReference type="FunFam" id="3.40.50.12780:FF:000012">
    <property type="entry name" value="Non-ribosomal peptide synthetase"/>
    <property type="match status" value="1"/>
</dbReference>
<protein>
    <submittedName>
        <fullName evidence="5">Amino acid adenylation domain-containing protein</fullName>
    </submittedName>
</protein>
<dbReference type="GO" id="GO:0072330">
    <property type="term" value="P:monocarboxylic acid biosynthetic process"/>
    <property type="evidence" value="ECO:0007669"/>
    <property type="project" value="UniProtKB-ARBA"/>
</dbReference>
<dbReference type="EMBL" id="JABBJJ010000009">
    <property type="protein sequence ID" value="NMO13898.1"/>
    <property type="molecule type" value="Genomic_DNA"/>
</dbReference>
<dbReference type="InterPro" id="IPR010071">
    <property type="entry name" value="AA_adenyl_dom"/>
</dbReference>
<dbReference type="GO" id="GO:0003824">
    <property type="term" value="F:catalytic activity"/>
    <property type="evidence" value="ECO:0007669"/>
    <property type="project" value="InterPro"/>
</dbReference>
<feature type="region of interest" description="Disordered" evidence="3">
    <location>
        <begin position="1036"/>
        <end position="1072"/>
    </location>
</feature>
<dbReference type="InterPro" id="IPR025110">
    <property type="entry name" value="AMP-bd_C"/>
</dbReference>
<evidence type="ECO:0000256" key="2">
    <source>
        <dbReference type="ARBA" id="ARBA00022553"/>
    </source>
</evidence>
<evidence type="ECO:0000259" key="4">
    <source>
        <dbReference type="PROSITE" id="PS50075"/>
    </source>
</evidence>
<dbReference type="Gene3D" id="1.10.1200.10">
    <property type="entry name" value="ACP-like"/>
    <property type="match status" value="1"/>
</dbReference>
<dbReference type="InterPro" id="IPR000873">
    <property type="entry name" value="AMP-dep_synth/lig_dom"/>
</dbReference>
<dbReference type="Proteomes" id="UP000518300">
    <property type="component" value="Unassembled WGS sequence"/>
</dbReference>
<dbReference type="Pfam" id="PF13193">
    <property type="entry name" value="AMP-binding_C"/>
    <property type="match status" value="1"/>
</dbReference>
<feature type="compositionally biased region" description="Basic and acidic residues" evidence="3">
    <location>
        <begin position="1040"/>
        <end position="1051"/>
    </location>
</feature>
<dbReference type="InterPro" id="IPR020806">
    <property type="entry name" value="PKS_PP-bd"/>
</dbReference>
<dbReference type="Pfam" id="PF00501">
    <property type="entry name" value="AMP-binding"/>
    <property type="match status" value="1"/>
</dbReference>
<dbReference type="CDD" id="cd05930">
    <property type="entry name" value="A_NRPS"/>
    <property type="match status" value="1"/>
</dbReference>
<keyword evidence="2" id="KW-0597">Phosphoprotein</keyword>
<dbReference type="Gene3D" id="3.40.50.980">
    <property type="match status" value="2"/>
</dbReference>
<dbReference type="SUPFAM" id="SSF56801">
    <property type="entry name" value="Acetyl-CoA synthetase-like"/>
    <property type="match status" value="1"/>
</dbReference>
<dbReference type="InterPro" id="IPR020845">
    <property type="entry name" value="AMP-binding_CS"/>
</dbReference>
<dbReference type="Pfam" id="PF00550">
    <property type="entry name" value="PP-binding"/>
    <property type="match status" value="1"/>
</dbReference>
<dbReference type="InterPro" id="IPR001242">
    <property type="entry name" value="Condensation_dom"/>
</dbReference>
<dbReference type="GO" id="GO:0031177">
    <property type="term" value="F:phosphopantetheine binding"/>
    <property type="evidence" value="ECO:0007669"/>
    <property type="project" value="InterPro"/>
</dbReference>
<dbReference type="PANTHER" id="PTHR45527:SF1">
    <property type="entry name" value="FATTY ACID SYNTHASE"/>
    <property type="match status" value="1"/>
</dbReference>
<accession>A0A848LEJ9</accession>
<keyword evidence="6" id="KW-1185">Reference proteome</keyword>
<dbReference type="GO" id="GO:0044550">
    <property type="term" value="P:secondary metabolite biosynthetic process"/>
    <property type="evidence" value="ECO:0007669"/>
    <property type="project" value="UniProtKB-ARBA"/>
</dbReference>
<feature type="domain" description="Carrier" evidence="4">
    <location>
        <begin position="962"/>
        <end position="1037"/>
    </location>
</feature>
<dbReference type="InterPro" id="IPR036736">
    <property type="entry name" value="ACP-like_sf"/>
</dbReference>
<comment type="caution">
    <text evidence="5">The sequence shown here is derived from an EMBL/GenBank/DDBJ whole genome shotgun (WGS) entry which is preliminary data.</text>
</comment>
<evidence type="ECO:0000256" key="1">
    <source>
        <dbReference type="ARBA" id="ARBA00022450"/>
    </source>
</evidence>
<dbReference type="FunFam" id="3.30.300.30:FF:000010">
    <property type="entry name" value="Enterobactin synthetase component F"/>
    <property type="match status" value="1"/>
</dbReference>
<dbReference type="GO" id="GO:0043041">
    <property type="term" value="P:amino acid activation for nonribosomal peptide biosynthetic process"/>
    <property type="evidence" value="ECO:0007669"/>
    <property type="project" value="TreeGrafter"/>
</dbReference>
<organism evidence="5 6">
    <name type="scientific">Pyxidicoccus fallax</name>
    <dbReference type="NCBI Taxonomy" id="394095"/>
    <lineage>
        <taxon>Bacteria</taxon>
        <taxon>Pseudomonadati</taxon>
        <taxon>Myxococcota</taxon>
        <taxon>Myxococcia</taxon>
        <taxon>Myxococcales</taxon>
        <taxon>Cystobacterineae</taxon>
        <taxon>Myxococcaceae</taxon>
        <taxon>Pyxidicoccus</taxon>
    </lineage>
</organism>
<feature type="compositionally biased region" description="Low complexity" evidence="3">
    <location>
        <begin position="1056"/>
        <end position="1065"/>
    </location>
</feature>
<feature type="region of interest" description="Disordered" evidence="3">
    <location>
        <begin position="200"/>
        <end position="220"/>
    </location>
</feature>
<name>A0A848LEJ9_9BACT</name>
<reference evidence="5 6" key="1">
    <citation type="submission" date="2020-04" db="EMBL/GenBank/DDBJ databases">
        <title>Draft genome of Pyxidicoccus fallax type strain.</title>
        <authorList>
            <person name="Whitworth D.E."/>
        </authorList>
    </citation>
    <scope>NUCLEOTIDE SEQUENCE [LARGE SCALE GENOMIC DNA]</scope>
    <source>
        <strain evidence="5 6">DSM 14698</strain>
    </source>
</reference>
<keyword evidence="1" id="KW-0596">Phosphopantetheine</keyword>
<dbReference type="Pfam" id="PF00668">
    <property type="entry name" value="Condensation"/>
    <property type="match status" value="1"/>
</dbReference>
<evidence type="ECO:0000256" key="3">
    <source>
        <dbReference type="SAM" id="MobiDB-lite"/>
    </source>
</evidence>
<dbReference type="Gene3D" id="2.30.38.10">
    <property type="entry name" value="Luciferase, Domain 3"/>
    <property type="match status" value="1"/>
</dbReference>
<gene>
    <name evidence="5" type="ORF">HG543_03345</name>
</gene>
<proteinExistence type="predicted"/>